<dbReference type="GO" id="GO:0055085">
    <property type="term" value="P:transmembrane transport"/>
    <property type="evidence" value="ECO:0007669"/>
    <property type="project" value="InterPro"/>
</dbReference>
<name>A0AAX4HRJ3_9BACT</name>
<dbReference type="Proteomes" id="UP001324634">
    <property type="component" value="Chromosome"/>
</dbReference>
<feature type="transmembrane region" description="Helical" evidence="5">
    <location>
        <begin position="93"/>
        <end position="112"/>
    </location>
</feature>
<dbReference type="InterPro" id="IPR001902">
    <property type="entry name" value="SLC26A/SulP_fam"/>
</dbReference>
<sequence>MIFNSQTFAQDFKSGFFVFLLALPLCLGISIASGFPPIAGIYTAVIGGIFGSLLGSARLTIKGPAAGLIVIVIGAVTELGMGDPVMGYKKTLAVGVVAAIIQIIFGFSKAGIIGEIIPKSVVHGMLSAIGVIIIAKQCHNILGVVPVSKSPIALLGEFPTHILGLNPEVAIIGVITLLFLIFWPKFAKGKLKAIPAAILALAASMTLGSIFDFENAHNYEFLNTNYHVDSSFLINLPSSFFSAFAFPDWSSITSWISIKYIVMLSLVGSIESLLTVNAVDGMDPEKKSSNLNQDLIATGAGNLLASLVGGLPMISEIVRSRANIDNGAKTAQSNFIHGCLLLVSVALFPNILHMIPSATLAAMLVFTGFRLASPNEFSHTYKIGVDQFSPFMVTFLITLSIDLLVGVIAGLVCQLILNLYHGMSFSDIFHVKHEAKEEGGELTLKIYSPVGFTNSYSFKKTLLEKIPANSHIVIDFADSKLVEHSCFQMIETIKKNHDQVSIKITGLDTHRSISEHSHSTRYRK</sequence>
<evidence type="ECO:0000256" key="5">
    <source>
        <dbReference type="SAM" id="Phobius"/>
    </source>
</evidence>
<protein>
    <submittedName>
        <fullName evidence="7">SulP family inorganic anion transporter</fullName>
    </submittedName>
</protein>
<dbReference type="InterPro" id="IPR011547">
    <property type="entry name" value="SLC26A/SulP_dom"/>
</dbReference>
<feature type="transmembrane region" description="Helical" evidence="5">
    <location>
        <begin position="261"/>
        <end position="279"/>
    </location>
</feature>
<evidence type="ECO:0000259" key="6">
    <source>
        <dbReference type="PROSITE" id="PS50801"/>
    </source>
</evidence>
<feature type="transmembrane region" description="Helical" evidence="5">
    <location>
        <begin position="64"/>
        <end position="81"/>
    </location>
</feature>
<evidence type="ECO:0000313" key="8">
    <source>
        <dbReference type="Proteomes" id="UP001324634"/>
    </source>
</evidence>
<organism evidence="7 8">
    <name type="scientific">Peredibacter starrii</name>
    <dbReference type="NCBI Taxonomy" id="28202"/>
    <lineage>
        <taxon>Bacteria</taxon>
        <taxon>Pseudomonadati</taxon>
        <taxon>Bdellovibrionota</taxon>
        <taxon>Bacteriovoracia</taxon>
        <taxon>Bacteriovoracales</taxon>
        <taxon>Bacteriovoracaceae</taxon>
        <taxon>Peredibacter</taxon>
    </lineage>
</organism>
<dbReference type="Pfam" id="PF00916">
    <property type="entry name" value="Sulfate_transp"/>
    <property type="match status" value="1"/>
</dbReference>
<proteinExistence type="predicted"/>
<feature type="transmembrane region" description="Helical" evidence="5">
    <location>
        <begin position="124"/>
        <end position="142"/>
    </location>
</feature>
<dbReference type="RefSeq" id="WP_321396989.1">
    <property type="nucleotide sequence ID" value="NZ_CP139487.1"/>
</dbReference>
<gene>
    <name evidence="7" type="ORF">SOO65_03485</name>
</gene>
<dbReference type="PANTHER" id="PTHR11814">
    <property type="entry name" value="SULFATE TRANSPORTER"/>
    <property type="match status" value="1"/>
</dbReference>
<feature type="transmembrane region" description="Helical" evidence="5">
    <location>
        <begin position="231"/>
        <end position="249"/>
    </location>
</feature>
<feature type="transmembrane region" description="Helical" evidence="5">
    <location>
        <begin position="38"/>
        <end position="57"/>
    </location>
</feature>
<keyword evidence="4 5" id="KW-0472">Membrane</keyword>
<evidence type="ECO:0000256" key="1">
    <source>
        <dbReference type="ARBA" id="ARBA00004141"/>
    </source>
</evidence>
<dbReference type="AlphaFoldDB" id="A0AAX4HRJ3"/>
<accession>A0AAX4HRJ3</accession>
<feature type="transmembrane region" description="Helical" evidence="5">
    <location>
        <begin position="12"/>
        <end position="32"/>
    </location>
</feature>
<reference evidence="7 8" key="1">
    <citation type="submission" date="2023-11" db="EMBL/GenBank/DDBJ databases">
        <title>Peredibacter starrii A3.12.</title>
        <authorList>
            <person name="Mitchell R.J."/>
        </authorList>
    </citation>
    <scope>NUCLEOTIDE SEQUENCE [LARGE SCALE GENOMIC DNA]</scope>
    <source>
        <strain evidence="7 8">A3.12</strain>
    </source>
</reference>
<keyword evidence="2 5" id="KW-0812">Transmembrane</keyword>
<dbReference type="InterPro" id="IPR002645">
    <property type="entry name" value="STAS_dom"/>
</dbReference>
<feature type="transmembrane region" description="Helical" evidence="5">
    <location>
        <begin position="162"/>
        <end position="181"/>
    </location>
</feature>
<feature type="transmembrane region" description="Helical" evidence="5">
    <location>
        <begin position="193"/>
        <end position="211"/>
    </location>
</feature>
<comment type="subcellular location">
    <subcellularLocation>
        <location evidence="1">Membrane</location>
        <topology evidence="1">Multi-pass membrane protein</topology>
    </subcellularLocation>
</comment>
<keyword evidence="3 5" id="KW-1133">Transmembrane helix</keyword>
<evidence type="ECO:0000256" key="4">
    <source>
        <dbReference type="ARBA" id="ARBA00023136"/>
    </source>
</evidence>
<feature type="transmembrane region" description="Helical" evidence="5">
    <location>
        <begin position="339"/>
        <end position="372"/>
    </location>
</feature>
<dbReference type="GO" id="GO:0016020">
    <property type="term" value="C:membrane"/>
    <property type="evidence" value="ECO:0007669"/>
    <property type="project" value="UniProtKB-SubCell"/>
</dbReference>
<feature type="domain" description="STAS" evidence="6">
    <location>
        <begin position="431"/>
        <end position="524"/>
    </location>
</feature>
<feature type="transmembrane region" description="Helical" evidence="5">
    <location>
        <begin position="299"/>
        <end position="318"/>
    </location>
</feature>
<evidence type="ECO:0000313" key="7">
    <source>
        <dbReference type="EMBL" id="WPU65802.1"/>
    </source>
</evidence>
<evidence type="ECO:0000256" key="3">
    <source>
        <dbReference type="ARBA" id="ARBA00022989"/>
    </source>
</evidence>
<keyword evidence="8" id="KW-1185">Reference proteome</keyword>
<dbReference type="EMBL" id="CP139487">
    <property type="protein sequence ID" value="WPU65802.1"/>
    <property type="molecule type" value="Genomic_DNA"/>
</dbReference>
<dbReference type="PROSITE" id="PS50801">
    <property type="entry name" value="STAS"/>
    <property type="match status" value="1"/>
</dbReference>
<dbReference type="KEGG" id="psti:SOO65_03485"/>
<feature type="transmembrane region" description="Helical" evidence="5">
    <location>
        <begin position="392"/>
        <end position="417"/>
    </location>
</feature>
<evidence type="ECO:0000256" key="2">
    <source>
        <dbReference type="ARBA" id="ARBA00022692"/>
    </source>
</evidence>